<gene>
    <name evidence="10" type="ORF">N0F65_010531</name>
</gene>
<evidence type="ECO:0000256" key="2">
    <source>
        <dbReference type="ARBA" id="ARBA00012483"/>
    </source>
</evidence>
<reference evidence="10" key="1">
    <citation type="submission" date="2022-11" db="EMBL/GenBank/DDBJ databases">
        <authorList>
            <person name="Morgan W.R."/>
            <person name="Tartar A."/>
        </authorList>
    </citation>
    <scope>NUCLEOTIDE SEQUENCE</scope>
    <source>
        <strain evidence="10">ARSEF 373</strain>
    </source>
</reference>
<evidence type="ECO:0000313" key="11">
    <source>
        <dbReference type="Proteomes" id="UP001146120"/>
    </source>
</evidence>
<sequence length="157" mass="17469">MAVSNELDLLYLQRFQLEHAASASVLDGESTLLHPAAAHLATPYKMDEKFAAPADIQPPSTAFSRTPVGEMNASNLNEGHLDALHLYQKATGIVDEGELDLECVMCLDTFCADNPKVRSLCNCGMNRTNFHLSCLMEWLKRNSNCPVCRTYLFFEEP</sequence>
<proteinExistence type="predicted"/>
<comment type="catalytic activity">
    <reaction evidence="1">
        <text>S-ubiquitinyl-[E2 ubiquitin-conjugating enzyme]-L-cysteine + [acceptor protein]-L-lysine = [E2 ubiquitin-conjugating enzyme]-L-cysteine + N(6)-ubiquitinyl-[acceptor protein]-L-lysine.</text>
        <dbReference type="EC" id="2.3.2.27"/>
    </reaction>
</comment>
<evidence type="ECO:0000256" key="1">
    <source>
        <dbReference type="ARBA" id="ARBA00000900"/>
    </source>
</evidence>
<evidence type="ECO:0000256" key="4">
    <source>
        <dbReference type="ARBA" id="ARBA00022723"/>
    </source>
</evidence>
<dbReference type="SUPFAM" id="SSF57850">
    <property type="entry name" value="RING/U-box"/>
    <property type="match status" value="1"/>
</dbReference>
<keyword evidence="5 8" id="KW-0863">Zinc-finger</keyword>
<dbReference type="InterPro" id="IPR001841">
    <property type="entry name" value="Znf_RING"/>
</dbReference>
<keyword evidence="7" id="KW-0862">Zinc</keyword>
<organism evidence="10 11">
    <name type="scientific">Lagenidium giganteum</name>
    <dbReference type="NCBI Taxonomy" id="4803"/>
    <lineage>
        <taxon>Eukaryota</taxon>
        <taxon>Sar</taxon>
        <taxon>Stramenopiles</taxon>
        <taxon>Oomycota</taxon>
        <taxon>Peronosporomycetes</taxon>
        <taxon>Pythiales</taxon>
        <taxon>Pythiaceae</taxon>
    </lineage>
</organism>
<evidence type="ECO:0000256" key="5">
    <source>
        <dbReference type="ARBA" id="ARBA00022771"/>
    </source>
</evidence>
<keyword evidence="6" id="KW-0833">Ubl conjugation pathway</keyword>
<keyword evidence="3" id="KW-0808">Transferase</keyword>
<dbReference type="Pfam" id="PF13639">
    <property type="entry name" value="zf-RING_2"/>
    <property type="match status" value="1"/>
</dbReference>
<evidence type="ECO:0000259" key="9">
    <source>
        <dbReference type="PROSITE" id="PS50089"/>
    </source>
</evidence>
<dbReference type="EC" id="2.3.2.27" evidence="2"/>
<dbReference type="GO" id="GO:0008270">
    <property type="term" value="F:zinc ion binding"/>
    <property type="evidence" value="ECO:0007669"/>
    <property type="project" value="UniProtKB-KW"/>
</dbReference>
<evidence type="ECO:0000256" key="7">
    <source>
        <dbReference type="ARBA" id="ARBA00022833"/>
    </source>
</evidence>
<dbReference type="GO" id="GO:0061630">
    <property type="term" value="F:ubiquitin protein ligase activity"/>
    <property type="evidence" value="ECO:0007669"/>
    <property type="project" value="UniProtKB-EC"/>
</dbReference>
<keyword evidence="11" id="KW-1185">Reference proteome</keyword>
<evidence type="ECO:0000313" key="10">
    <source>
        <dbReference type="EMBL" id="DBA02706.1"/>
    </source>
</evidence>
<comment type="caution">
    <text evidence="10">The sequence shown here is derived from an EMBL/GenBank/DDBJ whole genome shotgun (WGS) entry which is preliminary data.</text>
</comment>
<dbReference type="PANTHER" id="PTHR46463">
    <property type="entry name" value="ZINC FINGER, RING/FYVE/PHD-TYPE"/>
    <property type="match status" value="1"/>
</dbReference>
<accession>A0AAV2Z8Q4</accession>
<reference evidence="10" key="2">
    <citation type="journal article" date="2023" name="Microbiol Resour">
        <title>Decontamination and Annotation of the Draft Genome Sequence of the Oomycete Lagenidium giganteum ARSEF 373.</title>
        <authorList>
            <person name="Morgan W.R."/>
            <person name="Tartar A."/>
        </authorList>
    </citation>
    <scope>NUCLEOTIDE SEQUENCE</scope>
    <source>
        <strain evidence="10">ARSEF 373</strain>
    </source>
</reference>
<evidence type="ECO:0000256" key="3">
    <source>
        <dbReference type="ARBA" id="ARBA00022679"/>
    </source>
</evidence>
<dbReference type="Gene3D" id="3.30.40.10">
    <property type="entry name" value="Zinc/RING finger domain, C3HC4 (zinc finger)"/>
    <property type="match status" value="1"/>
</dbReference>
<name>A0AAV2Z8Q4_9STRA</name>
<dbReference type="EMBL" id="DAKRPA010000028">
    <property type="protein sequence ID" value="DBA02706.1"/>
    <property type="molecule type" value="Genomic_DNA"/>
</dbReference>
<dbReference type="PANTHER" id="PTHR46463:SF10">
    <property type="entry name" value="OS01G0926200 PROTEIN"/>
    <property type="match status" value="1"/>
</dbReference>
<evidence type="ECO:0000256" key="8">
    <source>
        <dbReference type="PROSITE-ProRule" id="PRU00175"/>
    </source>
</evidence>
<dbReference type="InterPro" id="IPR013083">
    <property type="entry name" value="Znf_RING/FYVE/PHD"/>
</dbReference>
<keyword evidence="4" id="KW-0479">Metal-binding</keyword>
<evidence type="ECO:0000256" key="6">
    <source>
        <dbReference type="ARBA" id="ARBA00022786"/>
    </source>
</evidence>
<feature type="domain" description="RING-type" evidence="9">
    <location>
        <begin position="103"/>
        <end position="149"/>
    </location>
</feature>
<dbReference type="PROSITE" id="PS50089">
    <property type="entry name" value="ZF_RING_2"/>
    <property type="match status" value="1"/>
</dbReference>
<protein>
    <recommendedName>
        <fullName evidence="2">RING-type E3 ubiquitin transferase</fullName>
        <ecNumber evidence="2">2.3.2.27</ecNumber>
    </recommendedName>
</protein>
<dbReference type="Proteomes" id="UP001146120">
    <property type="component" value="Unassembled WGS sequence"/>
</dbReference>
<dbReference type="AlphaFoldDB" id="A0AAV2Z8Q4"/>